<keyword evidence="5 8" id="KW-1133">Transmembrane helix</keyword>
<proteinExistence type="inferred from homology"/>
<dbReference type="InterPro" id="IPR005496">
    <property type="entry name" value="Integral_membrane_TerC"/>
</dbReference>
<comment type="subcellular location">
    <subcellularLocation>
        <location evidence="1">Membrane</location>
    </subcellularLocation>
</comment>
<feature type="transmembrane region" description="Helical" evidence="8">
    <location>
        <begin position="123"/>
        <end position="148"/>
    </location>
</feature>
<sequence length="457" mass="52570">MECLINPSMLVGLLALIILEIVLGIDNIFFIIVLTRKLPPKKRKSARIIGLIFALIMRLGLLSWISWMVTFTKPLFQIFTVSFSGRDLILLFGGIFLLFKTITELHERLKNKIRDKDSEKNYSGFWTIILQIVFLDAIFSLDAAVTAVGMVNNVSIMMIAVIISILIMLHFLDFLTKFINAHQEIIILCLGFLLIIGLSLILEGFGLHVPKGYLYFSIGFSALIELFNQIAFRNFIKYKFFESSKTCTRETILPFMDKICIKSRYYDYIMNINTQNVIYSSFKKFYSENKKPLMMNKNFSLYSKTLRSIMTPRNKINWLDCKCSSDELLIQLMNTSHNIFPACNGKLDQLIGIISAKDIILAIEQGKNIRNFISNNPAIVVLEDLNILYLLNKFQQKQNNMFIVCDIYGVVQGLITPVDILKEILGNFSNSNNIIQSSNDFITNRKILNYKNYKNIF</sequence>
<dbReference type="Proteomes" id="UP000242753">
    <property type="component" value="Chromosome I"/>
</dbReference>
<keyword evidence="6" id="KW-0129">CBS domain</keyword>
<dbReference type="Pfam" id="PF03741">
    <property type="entry name" value="TerC"/>
    <property type="match status" value="1"/>
</dbReference>
<dbReference type="CDD" id="cd04590">
    <property type="entry name" value="CBS_pair_CorC_HlyC_assoc"/>
    <property type="match status" value="1"/>
</dbReference>
<evidence type="ECO:0000256" key="8">
    <source>
        <dbReference type="SAM" id="Phobius"/>
    </source>
</evidence>
<evidence type="ECO:0000313" key="10">
    <source>
        <dbReference type="EMBL" id="CEN32208.1"/>
    </source>
</evidence>
<dbReference type="STRING" id="1594731.WEOB_267"/>
<evidence type="ECO:0000256" key="5">
    <source>
        <dbReference type="ARBA" id="ARBA00022989"/>
    </source>
</evidence>
<feature type="transmembrane region" description="Helical" evidence="8">
    <location>
        <begin position="185"/>
        <end position="207"/>
    </location>
</feature>
<reference evidence="11" key="1">
    <citation type="submission" date="2015-01" db="EMBL/GenBank/DDBJ databases">
        <authorList>
            <person name="Manzano-Marin A."/>
            <person name="Manzano-Marin A."/>
        </authorList>
    </citation>
    <scope>NUCLEOTIDE SEQUENCE [LARGE SCALE GENOMIC DNA]</scope>
    <source>
        <strain evidence="11">obscurior</strain>
    </source>
</reference>
<feature type="domain" description="CBS" evidence="9">
    <location>
        <begin position="374"/>
        <end position="425"/>
    </location>
</feature>
<dbReference type="PANTHER" id="PTHR22777">
    <property type="entry name" value="HEMOLYSIN-RELATED"/>
    <property type="match status" value="1"/>
</dbReference>
<evidence type="ECO:0000256" key="2">
    <source>
        <dbReference type="ARBA" id="ARBA00006337"/>
    </source>
</evidence>
<keyword evidence="4" id="KW-0677">Repeat</keyword>
<evidence type="ECO:0000256" key="3">
    <source>
        <dbReference type="ARBA" id="ARBA00022692"/>
    </source>
</evidence>
<dbReference type="AlphaFoldDB" id="A0A0H5BWY1"/>
<evidence type="ECO:0000313" key="11">
    <source>
        <dbReference type="Proteomes" id="UP000242753"/>
    </source>
</evidence>
<evidence type="ECO:0000259" key="9">
    <source>
        <dbReference type="Pfam" id="PF00571"/>
    </source>
</evidence>
<feature type="transmembrane region" description="Helical" evidence="8">
    <location>
        <begin position="75"/>
        <end position="102"/>
    </location>
</feature>
<dbReference type="Gene3D" id="3.10.580.10">
    <property type="entry name" value="CBS-domain"/>
    <property type="match status" value="1"/>
</dbReference>
<feature type="transmembrane region" description="Helical" evidence="8">
    <location>
        <begin position="46"/>
        <end position="69"/>
    </location>
</feature>
<keyword evidence="3 8" id="KW-0812">Transmembrane</keyword>
<feature type="transmembrane region" description="Helical" evidence="8">
    <location>
        <begin position="154"/>
        <end position="173"/>
    </location>
</feature>
<protein>
    <submittedName>
        <fullName evidence="10">UPF0053 inner membrane protein yoaE</fullName>
    </submittedName>
</protein>
<dbReference type="EMBL" id="LN774881">
    <property type="protein sequence ID" value="CEN32208.1"/>
    <property type="molecule type" value="Genomic_DNA"/>
</dbReference>
<dbReference type="InterPro" id="IPR000644">
    <property type="entry name" value="CBS_dom"/>
</dbReference>
<dbReference type="InterPro" id="IPR046342">
    <property type="entry name" value="CBS_dom_sf"/>
</dbReference>
<gene>
    <name evidence="10" type="primary">yoaE</name>
    <name evidence="10" type="ORF">WEOB_267</name>
</gene>
<keyword evidence="11" id="KW-1185">Reference proteome</keyword>
<dbReference type="PANTHER" id="PTHR22777:SF15">
    <property type="entry name" value="UPF0053 INNER MEMBRANE PROTEIN YOAE"/>
    <property type="match status" value="1"/>
</dbReference>
<feature type="transmembrane region" description="Helical" evidence="8">
    <location>
        <begin position="12"/>
        <end position="34"/>
    </location>
</feature>
<dbReference type="InterPro" id="IPR044751">
    <property type="entry name" value="Ion_transp-like_CBS"/>
</dbReference>
<evidence type="ECO:0000256" key="7">
    <source>
        <dbReference type="ARBA" id="ARBA00023136"/>
    </source>
</evidence>
<dbReference type="KEGG" id="wca:WEOB_267"/>
<comment type="similarity">
    <text evidence="2">Belongs to the UPF0053 family.</text>
</comment>
<dbReference type="SUPFAM" id="SSF54631">
    <property type="entry name" value="CBS-domain pair"/>
    <property type="match status" value="1"/>
</dbReference>
<dbReference type="GO" id="GO:0005886">
    <property type="term" value="C:plasma membrane"/>
    <property type="evidence" value="ECO:0007669"/>
    <property type="project" value="TreeGrafter"/>
</dbReference>
<dbReference type="Pfam" id="PF00571">
    <property type="entry name" value="CBS"/>
    <property type="match status" value="1"/>
</dbReference>
<evidence type="ECO:0000256" key="6">
    <source>
        <dbReference type="ARBA" id="ARBA00023122"/>
    </source>
</evidence>
<accession>A0A0H5BWY1</accession>
<keyword evidence="7 8" id="KW-0472">Membrane</keyword>
<evidence type="ECO:0000256" key="4">
    <source>
        <dbReference type="ARBA" id="ARBA00022737"/>
    </source>
</evidence>
<evidence type="ECO:0000256" key="1">
    <source>
        <dbReference type="ARBA" id="ARBA00004370"/>
    </source>
</evidence>
<organism evidence="10 11">
    <name type="scientific">Candidatus Westeberhardia cardiocondylae</name>
    <dbReference type="NCBI Taxonomy" id="1594731"/>
    <lineage>
        <taxon>Bacteria</taxon>
        <taxon>Pseudomonadati</taxon>
        <taxon>Pseudomonadota</taxon>
        <taxon>Gammaproteobacteria</taxon>
        <taxon>Enterobacterales</taxon>
        <taxon>Enterobacteriaceae</taxon>
        <taxon>ant endosymbionts</taxon>
        <taxon>Candidatus Westeberhardia</taxon>
    </lineage>
</organism>
<dbReference type="RefSeq" id="WP_281263756.1">
    <property type="nucleotide sequence ID" value="NZ_LN774881.1"/>
</dbReference>
<feature type="transmembrane region" description="Helical" evidence="8">
    <location>
        <begin position="213"/>
        <end position="232"/>
    </location>
</feature>
<name>A0A0H5BWY1_9ENTR</name>